<evidence type="ECO:0000259" key="1">
    <source>
        <dbReference type="Pfam" id="PF18096"/>
    </source>
</evidence>
<dbReference type="InterPro" id="IPR029063">
    <property type="entry name" value="SAM-dependent_MTases_sf"/>
</dbReference>
<evidence type="ECO:0000313" key="2">
    <source>
        <dbReference type="EMBL" id="CAB4678600.1"/>
    </source>
</evidence>
<dbReference type="SUPFAM" id="SSF53335">
    <property type="entry name" value="S-adenosyl-L-methionine-dependent methyltransferases"/>
    <property type="match status" value="1"/>
</dbReference>
<sequence length="400" mass="43885">MDRTSFLSLISPEGQSLLAEVGDLDSKADVVKLVAKLRSKGHSADLVAAVLTQAKLRRRAQAKFGEFANNMYFTEAGLEQASRLKVAAIHAGRFRDAGITNIADLGCGIGAEALAMASLDLKVSAFELDEVTAAMASYNLASFEKVSVEQSDVTKLDLTKFDGAFIDPARRDLDGPKKEFTKRKYDLSELSPSFDFVLEVSKQMPTIVKLGPGLDHKDIPHDAEAVWVSDNGDLVEMTLYFGKVARENVARAALLLTPNGSFEITSANHARTDAPIGELGSFVYEPDAALIRSHLIGDLALELNLHIFANEIAYLTGNEEIHSPWLKSYRVLDNLVFDRKKLKSYLKERNVGILEIKKRGADITPEQLRRELAPKGPNSLTLIVTRVADTHRVLVVEPLA</sequence>
<reference evidence="2" key="1">
    <citation type="submission" date="2020-05" db="EMBL/GenBank/DDBJ databases">
        <authorList>
            <person name="Chiriac C."/>
            <person name="Salcher M."/>
            <person name="Ghai R."/>
            <person name="Kavagutti S V."/>
        </authorList>
    </citation>
    <scope>NUCLEOTIDE SEQUENCE</scope>
</reference>
<feature type="domain" description="THUMP-like" evidence="1">
    <location>
        <begin position="327"/>
        <end position="398"/>
    </location>
</feature>
<dbReference type="EMBL" id="CAEZXL010000006">
    <property type="protein sequence ID" value="CAB4678600.1"/>
    <property type="molecule type" value="Genomic_DNA"/>
</dbReference>
<accession>A0A6J6MWC4</accession>
<dbReference type="Pfam" id="PF18096">
    <property type="entry name" value="Thump_like"/>
    <property type="match status" value="1"/>
</dbReference>
<gene>
    <name evidence="2" type="ORF">UFOPK2373_00089</name>
</gene>
<organism evidence="2">
    <name type="scientific">freshwater metagenome</name>
    <dbReference type="NCBI Taxonomy" id="449393"/>
    <lineage>
        <taxon>unclassified sequences</taxon>
        <taxon>metagenomes</taxon>
        <taxon>ecological metagenomes</taxon>
    </lineage>
</organism>
<proteinExistence type="predicted"/>
<dbReference type="AlphaFoldDB" id="A0A6J6MWC4"/>
<dbReference type="Gene3D" id="3.40.50.150">
    <property type="entry name" value="Vaccinia Virus protein VP39"/>
    <property type="match status" value="1"/>
</dbReference>
<dbReference type="InterPro" id="IPR041497">
    <property type="entry name" value="Thump-like"/>
</dbReference>
<name>A0A6J6MWC4_9ZZZZ</name>
<protein>
    <submittedName>
        <fullName evidence="2">Unannotated protein</fullName>
    </submittedName>
</protein>
<dbReference type="CDD" id="cd02440">
    <property type="entry name" value="AdoMet_MTases"/>
    <property type="match status" value="1"/>
</dbReference>